<evidence type="ECO:0000313" key="3">
    <source>
        <dbReference type="Proteomes" id="UP001292094"/>
    </source>
</evidence>
<gene>
    <name evidence="2" type="ORF">Pmani_033581</name>
</gene>
<evidence type="ECO:0000313" key="2">
    <source>
        <dbReference type="EMBL" id="KAK4293746.1"/>
    </source>
</evidence>
<dbReference type="EMBL" id="JAWZYT010004465">
    <property type="protein sequence ID" value="KAK4293746.1"/>
    <property type="molecule type" value="Genomic_DNA"/>
</dbReference>
<comment type="caution">
    <text evidence="2">The sequence shown here is derived from an EMBL/GenBank/DDBJ whole genome shotgun (WGS) entry which is preliminary data.</text>
</comment>
<name>A0AAE1NRL1_9EUCA</name>
<proteinExistence type="predicted"/>
<sequence length="77" mass="8764">MTRRSPAESKPEFTFNTRTGNIINRYILLITGMETFATVLKMVLSNYSSTSSRKHLRPSLCNAYTRERCLLQSDGTS</sequence>
<protein>
    <submittedName>
        <fullName evidence="2">Uncharacterized protein</fullName>
    </submittedName>
</protein>
<reference evidence="2" key="1">
    <citation type="submission" date="2023-11" db="EMBL/GenBank/DDBJ databases">
        <title>Genome assemblies of two species of porcelain crab, Petrolisthes cinctipes and Petrolisthes manimaculis (Anomura: Porcellanidae).</title>
        <authorList>
            <person name="Angst P."/>
        </authorList>
    </citation>
    <scope>NUCLEOTIDE SEQUENCE</scope>
    <source>
        <strain evidence="2">PB745_02</strain>
        <tissue evidence="2">Gill</tissue>
    </source>
</reference>
<keyword evidence="1" id="KW-0472">Membrane</keyword>
<accession>A0AAE1NRL1</accession>
<keyword evidence="1" id="KW-0812">Transmembrane</keyword>
<keyword evidence="3" id="KW-1185">Reference proteome</keyword>
<dbReference type="AlphaFoldDB" id="A0AAE1NRL1"/>
<feature type="transmembrane region" description="Helical" evidence="1">
    <location>
        <begin position="26"/>
        <end position="44"/>
    </location>
</feature>
<evidence type="ECO:0000256" key="1">
    <source>
        <dbReference type="SAM" id="Phobius"/>
    </source>
</evidence>
<keyword evidence="1" id="KW-1133">Transmembrane helix</keyword>
<dbReference type="Proteomes" id="UP001292094">
    <property type="component" value="Unassembled WGS sequence"/>
</dbReference>
<organism evidence="2 3">
    <name type="scientific">Petrolisthes manimaculis</name>
    <dbReference type="NCBI Taxonomy" id="1843537"/>
    <lineage>
        <taxon>Eukaryota</taxon>
        <taxon>Metazoa</taxon>
        <taxon>Ecdysozoa</taxon>
        <taxon>Arthropoda</taxon>
        <taxon>Crustacea</taxon>
        <taxon>Multicrustacea</taxon>
        <taxon>Malacostraca</taxon>
        <taxon>Eumalacostraca</taxon>
        <taxon>Eucarida</taxon>
        <taxon>Decapoda</taxon>
        <taxon>Pleocyemata</taxon>
        <taxon>Anomura</taxon>
        <taxon>Galatheoidea</taxon>
        <taxon>Porcellanidae</taxon>
        <taxon>Petrolisthes</taxon>
    </lineage>
</organism>